<evidence type="ECO:0000313" key="1">
    <source>
        <dbReference type="EMBL" id="CAF4964759.1"/>
    </source>
</evidence>
<gene>
    <name evidence="1" type="ORF">QYT958_LOCUS34629</name>
</gene>
<dbReference type="AlphaFoldDB" id="A0A821YQ12"/>
<dbReference type="EMBL" id="CAJOBR010025114">
    <property type="protein sequence ID" value="CAF4964759.1"/>
    <property type="molecule type" value="Genomic_DNA"/>
</dbReference>
<name>A0A821YQ12_9BILA</name>
<accession>A0A821YQ12</accession>
<feature type="non-terminal residue" evidence="1">
    <location>
        <position position="1"/>
    </location>
</feature>
<reference evidence="1" key="1">
    <citation type="submission" date="2021-02" db="EMBL/GenBank/DDBJ databases">
        <authorList>
            <person name="Nowell W R."/>
        </authorList>
    </citation>
    <scope>NUCLEOTIDE SEQUENCE</scope>
</reference>
<protein>
    <submittedName>
        <fullName evidence="1">Uncharacterized protein</fullName>
    </submittedName>
</protein>
<organism evidence="1 2">
    <name type="scientific">Rotaria socialis</name>
    <dbReference type="NCBI Taxonomy" id="392032"/>
    <lineage>
        <taxon>Eukaryota</taxon>
        <taxon>Metazoa</taxon>
        <taxon>Spiralia</taxon>
        <taxon>Gnathifera</taxon>
        <taxon>Rotifera</taxon>
        <taxon>Eurotatoria</taxon>
        <taxon>Bdelloidea</taxon>
        <taxon>Philodinida</taxon>
        <taxon>Philodinidae</taxon>
        <taxon>Rotaria</taxon>
    </lineage>
</organism>
<sequence>SRLMAQNHIPIVPLQLHDQTINNNNNNEYTIKLDHDTVNRFLIKKATKLALAVKEEQRQQPIVPVPTPSNALPQPVITATDDETDMQAILDNEEFCNFVEYMMNSSKTTQDPMLPLCGPTDIEDFLEFIEHPETHNELQAVDLLNNSNATNQNVSISNGNNTVQVIQSHQTTMITTTTTTTSSHHPTNSQVPLATPTSNLVVMATNVNDNSKQIINNLAREMMESTGLHTTTTSSILSQANVQNTGLIVKQ</sequence>
<evidence type="ECO:0000313" key="2">
    <source>
        <dbReference type="Proteomes" id="UP000663848"/>
    </source>
</evidence>
<proteinExistence type="predicted"/>
<feature type="non-terminal residue" evidence="1">
    <location>
        <position position="251"/>
    </location>
</feature>
<dbReference type="Proteomes" id="UP000663848">
    <property type="component" value="Unassembled WGS sequence"/>
</dbReference>
<comment type="caution">
    <text evidence="1">The sequence shown here is derived from an EMBL/GenBank/DDBJ whole genome shotgun (WGS) entry which is preliminary data.</text>
</comment>